<evidence type="ECO:0000313" key="2">
    <source>
        <dbReference type="Proteomes" id="UP000051682"/>
    </source>
</evidence>
<organism evidence="1 2">
    <name type="scientific">Chryseobacterium aquaticum</name>
    <dbReference type="NCBI Taxonomy" id="452084"/>
    <lineage>
        <taxon>Bacteria</taxon>
        <taxon>Pseudomonadati</taxon>
        <taxon>Bacteroidota</taxon>
        <taxon>Flavobacteriia</taxon>
        <taxon>Flavobacteriales</taxon>
        <taxon>Weeksellaceae</taxon>
        <taxon>Chryseobacterium group</taxon>
        <taxon>Chryseobacterium</taxon>
    </lineage>
</organism>
<name>A0A0Q3K8B9_9FLAO</name>
<reference evidence="1 2" key="1">
    <citation type="submission" date="2015-10" db="EMBL/GenBank/DDBJ databases">
        <title>Chryseobacterium aquaticum genome.</title>
        <authorList>
            <person name="Newman J.D."/>
            <person name="Ferguson M.B."/>
            <person name="Miller J.R."/>
        </authorList>
    </citation>
    <scope>NUCLEOTIDE SEQUENCE [LARGE SCALE GENOMIC DNA]</scope>
    <source>
        <strain evidence="1 2">KCTC 12483</strain>
    </source>
</reference>
<dbReference type="OrthoDB" id="1235169at2"/>
<comment type="caution">
    <text evidence="1">The sequence shown here is derived from an EMBL/GenBank/DDBJ whole genome shotgun (WGS) entry which is preliminary data.</text>
</comment>
<protein>
    <submittedName>
        <fullName evidence="1">Uncharacterized protein</fullName>
    </submittedName>
</protein>
<evidence type="ECO:0000313" key="1">
    <source>
        <dbReference type="EMBL" id="KQK25859.1"/>
    </source>
</evidence>
<dbReference type="AlphaFoldDB" id="A0A0Q3K8B9"/>
<dbReference type="Proteomes" id="UP000051682">
    <property type="component" value="Unassembled WGS sequence"/>
</dbReference>
<accession>A0A0Q3K8B9</accession>
<keyword evidence="2" id="KW-1185">Reference proteome</keyword>
<proteinExistence type="predicted"/>
<sequence>MKVRFKDRQNFKNLEDYLVIGFGFDENNSRFYFIADDNFYIHRMFALEDNIIDDNLADYIRRDNLNRGREFYLENAISDLRKDLIDYTDINDPYYEHINNPYKNFKYFENKGYPISEEYERRILNEQAKLDRIEGFLMFANRYLLVNFGRASYSEGFEFFKGNSLDYLLEKKTEEPYYLPVIYYETELKEFIEKLLNEQEKRNYYADMLAGLIKAIFLRDITSVQRIKTFYYDCFVIEYENSFYSLCKYWTS</sequence>
<dbReference type="EMBL" id="LLYZ01000005">
    <property type="protein sequence ID" value="KQK25859.1"/>
    <property type="molecule type" value="Genomic_DNA"/>
</dbReference>
<dbReference type="RefSeq" id="WP_056014790.1">
    <property type="nucleotide sequence ID" value="NZ_LLYZ01000005.1"/>
</dbReference>
<gene>
    <name evidence="1" type="ORF">AR438_09710</name>
</gene>